<organism evidence="3 4">
    <name type="scientific">Sinosporangium siamense</name>
    <dbReference type="NCBI Taxonomy" id="1367973"/>
    <lineage>
        <taxon>Bacteria</taxon>
        <taxon>Bacillati</taxon>
        <taxon>Actinomycetota</taxon>
        <taxon>Actinomycetes</taxon>
        <taxon>Streptosporangiales</taxon>
        <taxon>Streptosporangiaceae</taxon>
        <taxon>Sinosporangium</taxon>
    </lineage>
</organism>
<keyword evidence="2" id="KW-0812">Transmembrane</keyword>
<dbReference type="RefSeq" id="WP_204029849.1">
    <property type="nucleotide sequence ID" value="NZ_BOOW01000031.1"/>
</dbReference>
<reference evidence="3" key="1">
    <citation type="submission" date="2021-01" db="EMBL/GenBank/DDBJ databases">
        <title>Whole genome shotgun sequence of Sinosporangium siamense NBRC 109515.</title>
        <authorList>
            <person name="Komaki H."/>
            <person name="Tamura T."/>
        </authorList>
    </citation>
    <scope>NUCLEOTIDE SEQUENCE</scope>
    <source>
        <strain evidence="3">NBRC 109515</strain>
    </source>
</reference>
<feature type="transmembrane region" description="Helical" evidence="2">
    <location>
        <begin position="6"/>
        <end position="23"/>
    </location>
</feature>
<dbReference type="Proteomes" id="UP000606172">
    <property type="component" value="Unassembled WGS sequence"/>
</dbReference>
<evidence type="ECO:0000313" key="4">
    <source>
        <dbReference type="Proteomes" id="UP000606172"/>
    </source>
</evidence>
<feature type="compositionally biased region" description="Pro residues" evidence="1">
    <location>
        <begin position="70"/>
        <end position="80"/>
    </location>
</feature>
<protein>
    <recommendedName>
        <fullName evidence="5">Transmembrane protein</fullName>
    </recommendedName>
</protein>
<dbReference type="AlphaFoldDB" id="A0A919V946"/>
<comment type="caution">
    <text evidence="3">The sequence shown here is derived from an EMBL/GenBank/DDBJ whole genome shotgun (WGS) entry which is preliminary data.</text>
</comment>
<evidence type="ECO:0000313" key="3">
    <source>
        <dbReference type="EMBL" id="GII94921.1"/>
    </source>
</evidence>
<evidence type="ECO:0000256" key="2">
    <source>
        <dbReference type="SAM" id="Phobius"/>
    </source>
</evidence>
<feature type="transmembrane region" description="Helical" evidence="2">
    <location>
        <begin position="102"/>
        <end position="121"/>
    </location>
</feature>
<feature type="transmembrane region" description="Helical" evidence="2">
    <location>
        <begin position="127"/>
        <end position="145"/>
    </location>
</feature>
<evidence type="ECO:0008006" key="5">
    <source>
        <dbReference type="Google" id="ProtNLM"/>
    </source>
</evidence>
<keyword evidence="2" id="KW-0472">Membrane</keyword>
<proteinExistence type="predicted"/>
<gene>
    <name evidence="3" type="ORF">Ssi02_51520</name>
</gene>
<feature type="region of interest" description="Disordered" evidence="1">
    <location>
        <begin position="33"/>
        <end position="87"/>
    </location>
</feature>
<evidence type="ECO:0000256" key="1">
    <source>
        <dbReference type="SAM" id="MobiDB-lite"/>
    </source>
</evidence>
<keyword evidence="4" id="KW-1185">Reference proteome</keyword>
<accession>A0A919V946</accession>
<sequence>MSGALLYIAIVVMWLCVLVPMWIGRDRTDLTEHEPVADSTTVPEADEQPAPAEETDSSPSVTSGTEDVPDPVPVETPPVTRPNSRRARARRRAVILARRRRRTFVCTLLVLASVITAAVRVIPWWGIAPSLVLITGHLTVLRAAVRVDAERRRQAAEARARHHRRERARRHAAHLAAQQAAQQVPDAEVIELSAHQHDPFFDQYAEPPRRAVGD</sequence>
<dbReference type="EMBL" id="BOOW01000031">
    <property type="protein sequence ID" value="GII94921.1"/>
    <property type="molecule type" value="Genomic_DNA"/>
</dbReference>
<keyword evidence="2" id="KW-1133">Transmembrane helix</keyword>
<name>A0A919V946_9ACTN</name>